<evidence type="ECO:0000313" key="1">
    <source>
        <dbReference type="EMBL" id="KAK6977110.1"/>
    </source>
</evidence>
<comment type="caution">
    <text evidence="1">The sequence shown here is derived from an EMBL/GenBank/DDBJ whole genome shotgun (WGS) entry which is preliminary data.</text>
</comment>
<name>A0AAV9ZBR2_9AGAR</name>
<accession>A0AAV9ZBR2</accession>
<reference evidence="1 2" key="1">
    <citation type="journal article" date="2024" name="J Genomics">
        <title>Draft genome sequencing and assembly of Favolaschia claudopus CIRM-BRFM 2984 isolated from oak limbs.</title>
        <authorList>
            <person name="Navarro D."/>
            <person name="Drula E."/>
            <person name="Chaduli D."/>
            <person name="Cazenave R."/>
            <person name="Ahrendt S."/>
            <person name="Wang J."/>
            <person name="Lipzen A."/>
            <person name="Daum C."/>
            <person name="Barry K."/>
            <person name="Grigoriev I.V."/>
            <person name="Favel A."/>
            <person name="Rosso M.N."/>
            <person name="Martin F."/>
        </authorList>
    </citation>
    <scope>NUCLEOTIDE SEQUENCE [LARGE SCALE GENOMIC DNA]</scope>
    <source>
        <strain evidence="1 2">CIRM-BRFM 2984</strain>
    </source>
</reference>
<protein>
    <submittedName>
        <fullName evidence="1">Uncharacterized protein</fullName>
    </submittedName>
</protein>
<dbReference type="AlphaFoldDB" id="A0AAV9ZBR2"/>
<gene>
    <name evidence="1" type="ORF">R3P38DRAFT_3237708</name>
</gene>
<sequence>MSGAVASTTPPVPKTLGIGLRDEGRRCLNCNTNATKRRGGKLGGERCVSTGTFISRTTDKDAQLCAKCGGLERPSSKCKSNRGGMSHSVSLLDPDFSLVGNTLADNGVAEVAQAPTVATVNGWRATLQRVFFPRDKILKPALMPQMDTLFTTIEESRDITLNVMAYSKMDKIMRHIHGRLKPENIPLDSNFRFHARAGALVEKWQSEFPEGDD</sequence>
<keyword evidence="2" id="KW-1185">Reference proteome</keyword>
<dbReference type="Proteomes" id="UP001362999">
    <property type="component" value="Unassembled WGS sequence"/>
</dbReference>
<dbReference type="EMBL" id="JAWWNJ010000172">
    <property type="protein sequence ID" value="KAK6977110.1"/>
    <property type="molecule type" value="Genomic_DNA"/>
</dbReference>
<organism evidence="1 2">
    <name type="scientific">Favolaschia claudopus</name>
    <dbReference type="NCBI Taxonomy" id="2862362"/>
    <lineage>
        <taxon>Eukaryota</taxon>
        <taxon>Fungi</taxon>
        <taxon>Dikarya</taxon>
        <taxon>Basidiomycota</taxon>
        <taxon>Agaricomycotina</taxon>
        <taxon>Agaricomycetes</taxon>
        <taxon>Agaricomycetidae</taxon>
        <taxon>Agaricales</taxon>
        <taxon>Marasmiineae</taxon>
        <taxon>Mycenaceae</taxon>
        <taxon>Favolaschia</taxon>
    </lineage>
</organism>
<evidence type="ECO:0000313" key="2">
    <source>
        <dbReference type="Proteomes" id="UP001362999"/>
    </source>
</evidence>
<proteinExistence type="predicted"/>